<evidence type="ECO:0000256" key="7">
    <source>
        <dbReference type="ARBA" id="ARBA00023136"/>
    </source>
</evidence>
<feature type="transmembrane region" description="Helical" evidence="8">
    <location>
        <begin position="219"/>
        <end position="238"/>
    </location>
</feature>
<gene>
    <name evidence="9" type="ORF">QG37_04939</name>
</gene>
<keyword evidence="6 8" id="KW-1133">Transmembrane helix</keyword>
<dbReference type="EMBL" id="LGST01000034">
    <property type="protein sequence ID" value="KND98183.1"/>
    <property type="molecule type" value="Genomic_DNA"/>
</dbReference>
<dbReference type="Proteomes" id="UP000037122">
    <property type="component" value="Unassembled WGS sequence"/>
</dbReference>
<comment type="similarity">
    <text evidence="2">Belongs to the tellurite-resistance/dicarboxylate transporter (TDT) family.</text>
</comment>
<evidence type="ECO:0000256" key="3">
    <source>
        <dbReference type="ARBA" id="ARBA00022448"/>
    </source>
</evidence>
<evidence type="ECO:0000256" key="2">
    <source>
        <dbReference type="ARBA" id="ARBA00008566"/>
    </source>
</evidence>
<keyword evidence="4" id="KW-1003">Cell membrane</keyword>
<evidence type="ECO:0000313" key="10">
    <source>
        <dbReference type="Proteomes" id="UP000037122"/>
    </source>
</evidence>
<dbReference type="Gene3D" id="1.50.10.150">
    <property type="entry name" value="Voltage-dependent anion channel"/>
    <property type="match status" value="1"/>
</dbReference>
<proteinExistence type="inferred from homology"/>
<feature type="transmembrane region" description="Helical" evidence="8">
    <location>
        <begin position="68"/>
        <end position="93"/>
    </location>
</feature>
<evidence type="ECO:0000256" key="8">
    <source>
        <dbReference type="SAM" id="Phobius"/>
    </source>
</evidence>
<feature type="transmembrane region" description="Helical" evidence="8">
    <location>
        <begin position="177"/>
        <end position="199"/>
    </location>
</feature>
<feature type="transmembrane region" description="Helical" evidence="8">
    <location>
        <begin position="114"/>
        <end position="133"/>
    </location>
</feature>
<dbReference type="AlphaFoldDB" id="A0A0L0NVZ3"/>
<comment type="caution">
    <text evidence="9">The sequence shown here is derived from an EMBL/GenBank/DDBJ whole genome shotgun (WGS) entry which is preliminary data.</text>
</comment>
<reference evidence="10" key="1">
    <citation type="journal article" date="2015" name="BMC Genomics">
        <title>Draft genome of a commonly misdiagnosed multidrug resistant pathogen Candida auris.</title>
        <authorList>
            <person name="Chatterjee S."/>
            <person name="Alampalli S.V."/>
            <person name="Nageshan R.K."/>
            <person name="Chettiar S.T."/>
            <person name="Joshi S."/>
            <person name="Tatu U.S."/>
        </authorList>
    </citation>
    <scope>NUCLEOTIDE SEQUENCE [LARGE SCALE GENOMIC DNA]</scope>
    <source>
        <strain evidence="10">6684</strain>
    </source>
</reference>
<dbReference type="VEuPathDB" id="FungiDB:B9J08_003703"/>
<dbReference type="VEuPathDB" id="FungiDB:CJI96_0002237"/>
<dbReference type="PANTHER" id="PTHR31686:SF1">
    <property type="entry name" value="SULFITE EFFLUX PUMP SSU1"/>
    <property type="match status" value="1"/>
</dbReference>
<accession>A0A0L0NVZ3</accession>
<keyword evidence="3" id="KW-0813">Transport</keyword>
<dbReference type="Pfam" id="PF03595">
    <property type="entry name" value="SLAC1"/>
    <property type="match status" value="1"/>
</dbReference>
<dbReference type="VEuPathDB" id="FungiDB:QG37_04939"/>
<comment type="subcellular location">
    <subcellularLocation>
        <location evidence="1">Cell membrane</location>
        <topology evidence="1">Multi-pass membrane protein</topology>
    </subcellularLocation>
</comment>
<dbReference type="VEuPathDB" id="FungiDB:CJI97_003778"/>
<feature type="transmembrane region" description="Helical" evidence="8">
    <location>
        <begin position="139"/>
        <end position="165"/>
    </location>
</feature>
<keyword evidence="5 8" id="KW-0812">Transmembrane</keyword>
<evidence type="ECO:0000313" key="9">
    <source>
        <dbReference type="EMBL" id="KND98183.1"/>
    </source>
</evidence>
<dbReference type="VEuPathDB" id="FungiDB:CJJ07_004531"/>
<evidence type="ECO:0000256" key="1">
    <source>
        <dbReference type="ARBA" id="ARBA00004651"/>
    </source>
</evidence>
<sequence length="452" mass="50174">MVESSSENTYTDTPNSLNGDSEGSFWVRLRNNVKTFLVDGFHPIFYAPVMGTGISSNILYSFAFPARWLEICAYIMGVICLTIFIGVNILFLLALAQRNGLWQKIHKDPKIAPFMGCFVMGFQSLMMFLHAITRESWVWALWVLWWITSALSVYLASIIVFLSLLGKHRNKKSQVHFHDISFTYLLPVVTLTVAASFGGNVAEDLPNINVKVITVVVSYLMWAIAVFFASIITSIVYWRLFTHKIPASGAVFTMFLPIGFLGQGAFAILIFGKNCVSMLMDNHDKVLSSQYTNFIHNGAAKVGADVGSVATMLAVSIMVSSTAVALFLIAFGYLTTFFAVASVLSKSKPFAKKPNLACVYTSSTSPAVRYFEGALRFNRGFWSMTFPLGTMAQANVELWRMYHGFSAFRYMLAIYSVTLLCITIGCLFGVLVRGIQMISSSLRPKAECKESV</sequence>
<evidence type="ECO:0000256" key="4">
    <source>
        <dbReference type="ARBA" id="ARBA00022475"/>
    </source>
</evidence>
<organism evidence="9 10">
    <name type="scientific">Candidozyma auris</name>
    <name type="common">Yeast</name>
    <name type="synonym">Candida auris</name>
    <dbReference type="NCBI Taxonomy" id="498019"/>
    <lineage>
        <taxon>Eukaryota</taxon>
        <taxon>Fungi</taxon>
        <taxon>Dikarya</taxon>
        <taxon>Ascomycota</taxon>
        <taxon>Saccharomycotina</taxon>
        <taxon>Pichiomycetes</taxon>
        <taxon>Metschnikowiaceae</taxon>
        <taxon>Candidozyma</taxon>
    </lineage>
</organism>
<dbReference type="GO" id="GO:0005886">
    <property type="term" value="C:plasma membrane"/>
    <property type="evidence" value="ECO:0007669"/>
    <property type="project" value="UniProtKB-SubCell"/>
</dbReference>
<dbReference type="PANTHER" id="PTHR31686">
    <property type="match status" value="1"/>
</dbReference>
<feature type="transmembrane region" description="Helical" evidence="8">
    <location>
        <begin position="323"/>
        <end position="344"/>
    </location>
</feature>
<feature type="transmembrane region" description="Helical" evidence="8">
    <location>
        <begin position="44"/>
        <end position="62"/>
    </location>
</feature>
<dbReference type="InterPro" id="IPR038665">
    <property type="entry name" value="Voltage-dep_anion_channel_sf"/>
</dbReference>
<name>A0A0L0NVZ3_CANAR</name>
<evidence type="ECO:0008006" key="11">
    <source>
        <dbReference type="Google" id="ProtNLM"/>
    </source>
</evidence>
<evidence type="ECO:0000256" key="6">
    <source>
        <dbReference type="ARBA" id="ARBA00022989"/>
    </source>
</evidence>
<dbReference type="InterPro" id="IPR051629">
    <property type="entry name" value="Sulfite_efflux_TDT"/>
</dbReference>
<evidence type="ECO:0000256" key="5">
    <source>
        <dbReference type="ARBA" id="ARBA00022692"/>
    </source>
</evidence>
<keyword evidence="7 8" id="KW-0472">Membrane</keyword>
<dbReference type="InterPro" id="IPR004695">
    <property type="entry name" value="SLAC1/Mae1/Ssu1/TehA"/>
</dbReference>
<dbReference type="VEuPathDB" id="FungiDB:CJJ09_000402"/>
<feature type="transmembrane region" description="Helical" evidence="8">
    <location>
        <begin position="250"/>
        <end position="271"/>
    </location>
</feature>
<protein>
    <recommendedName>
        <fullName evidence="11">Sulfite efflux pump SSU1</fullName>
    </recommendedName>
</protein>
<feature type="transmembrane region" description="Helical" evidence="8">
    <location>
        <begin position="410"/>
        <end position="432"/>
    </location>
</feature>
<dbReference type="GO" id="GO:0000319">
    <property type="term" value="F:sulfite transmembrane transporter activity"/>
    <property type="evidence" value="ECO:0007669"/>
    <property type="project" value="TreeGrafter"/>
</dbReference>